<evidence type="ECO:0000259" key="14">
    <source>
        <dbReference type="Pfam" id="PF03800"/>
    </source>
</evidence>
<evidence type="ECO:0000256" key="8">
    <source>
        <dbReference type="ARBA" id="ARBA00023054"/>
    </source>
</evidence>
<evidence type="ECO:0000256" key="3">
    <source>
        <dbReference type="ARBA" id="ARBA00005498"/>
    </source>
</evidence>
<sequence length="492" mass="57434">MSRLSIIGDITNGTRQLRLRKDLFPLLDATEITVCLEECGFQVTQELIIKPTPDFVTKLYEEFIDTFMGIGFGVIREKARKMSQFNQLEENGSFNGNSEDQEQQQQDQENGNLNLENDDKTGYIYSTLPTTLLLRYLTRFLYACGINDFTLMDLGKPDGFRTRRILSAVINFIRFREDQSAGMEELAKEAEENAENVNLIQEENVNILKKINENKEKLEIDYETGDKRANLQYVNSYNRKLENKLRELKTVQEKLTKEHDDYKQEKTNLAQKLYDLNYLYNETQESVENLTKYSDADLSVLEKIIQDLNSDLVNMQTTLKNLEKGHQNMGITIDSIQVNEISLKDLLKLAEDVIRNIEKESIELKILRDNQETLDELTRKQMELAGQILIVQNQLNKSNKKYQDLINQADKKESAIKLRLEEAKLEYDKILGEKEKHNDDHKRIMDQILKVQQEITELEDNFSKETTELELKLGNLRNIVKRYMTELNKNIK</sequence>
<dbReference type="OrthoDB" id="8194677at2759"/>
<evidence type="ECO:0000256" key="4">
    <source>
        <dbReference type="ARBA" id="ARBA00022454"/>
    </source>
</evidence>
<dbReference type="RefSeq" id="XP_002551083.1">
    <property type="nucleotide sequence ID" value="XM_002551037.1"/>
</dbReference>
<evidence type="ECO:0000256" key="7">
    <source>
        <dbReference type="ARBA" id="ARBA00022838"/>
    </source>
</evidence>
<dbReference type="VEuPathDB" id="FungiDB:CTRG_05381"/>
<dbReference type="GO" id="GO:0005634">
    <property type="term" value="C:nucleus"/>
    <property type="evidence" value="ECO:0007669"/>
    <property type="project" value="UniProtKB-SubCell"/>
</dbReference>
<accession>C5MH27</accession>
<evidence type="ECO:0000256" key="10">
    <source>
        <dbReference type="ARBA" id="ARBA00023306"/>
    </source>
</evidence>
<evidence type="ECO:0000256" key="1">
    <source>
        <dbReference type="ARBA" id="ARBA00004123"/>
    </source>
</evidence>
<dbReference type="HOGENOM" id="CLU_025461_2_0_1"/>
<dbReference type="eggNOG" id="KOG4438">
    <property type="taxonomic scope" value="Eukaryota"/>
</dbReference>
<feature type="coiled-coil region" evidence="12">
    <location>
        <begin position="298"/>
        <end position="468"/>
    </location>
</feature>
<dbReference type="GO" id="GO:0007052">
    <property type="term" value="P:mitotic spindle organization"/>
    <property type="evidence" value="ECO:0007669"/>
    <property type="project" value="TreeGrafter"/>
</dbReference>
<evidence type="ECO:0000313" key="16">
    <source>
        <dbReference type="EMBL" id="EER30929.1"/>
    </source>
</evidence>
<dbReference type="GO" id="GO:0044877">
    <property type="term" value="F:protein-containing complex binding"/>
    <property type="evidence" value="ECO:0007669"/>
    <property type="project" value="TreeGrafter"/>
</dbReference>
<dbReference type="Gene3D" id="1.10.418.60">
    <property type="entry name" value="Ncd80 complex, Nuf2 subunit"/>
    <property type="match status" value="1"/>
</dbReference>
<keyword evidence="6" id="KW-0498">Mitosis</keyword>
<dbReference type="GO" id="GO:0045132">
    <property type="term" value="P:meiotic chromosome segregation"/>
    <property type="evidence" value="ECO:0007669"/>
    <property type="project" value="TreeGrafter"/>
</dbReference>
<dbReference type="Pfam" id="PF03800">
    <property type="entry name" value="Nuf2"/>
    <property type="match status" value="1"/>
</dbReference>
<reference evidence="16 17" key="1">
    <citation type="journal article" date="2009" name="Nature">
        <title>Evolution of pathogenicity and sexual reproduction in eight Candida genomes.</title>
        <authorList>
            <person name="Butler G."/>
            <person name="Rasmussen M.D."/>
            <person name="Lin M.F."/>
            <person name="Santos M.A."/>
            <person name="Sakthikumar S."/>
            <person name="Munro C.A."/>
            <person name="Rheinbay E."/>
            <person name="Grabherr M."/>
            <person name="Forche A."/>
            <person name="Reedy J.L."/>
            <person name="Agrafioti I."/>
            <person name="Arnaud M.B."/>
            <person name="Bates S."/>
            <person name="Brown A.J."/>
            <person name="Brunke S."/>
            <person name="Costanzo M.C."/>
            <person name="Fitzpatrick D.A."/>
            <person name="de Groot P.W."/>
            <person name="Harris D."/>
            <person name="Hoyer L.L."/>
            <person name="Hube B."/>
            <person name="Klis F.M."/>
            <person name="Kodira C."/>
            <person name="Lennard N."/>
            <person name="Logue M.E."/>
            <person name="Martin R."/>
            <person name="Neiman A.M."/>
            <person name="Nikolaou E."/>
            <person name="Quail M.A."/>
            <person name="Quinn J."/>
            <person name="Santos M.C."/>
            <person name="Schmitzberger F.F."/>
            <person name="Sherlock G."/>
            <person name="Shah P."/>
            <person name="Silverstein K.A."/>
            <person name="Skrzypek M.S."/>
            <person name="Soll D."/>
            <person name="Staggs R."/>
            <person name="Stansfield I."/>
            <person name="Stumpf M.P."/>
            <person name="Sudbery P.E."/>
            <person name="Srikantha T."/>
            <person name="Zeng Q."/>
            <person name="Berman J."/>
            <person name="Berriman M."/>
            <person name="Heitman J."/>
            <person name="Gow N.A."/>
            <person name="Lorenz M.C."/>
            <person name="Birren B.W."/>
            <person name="Kellis M."/>
            <person name="Cuomo C.A."/>
        </authorList>
    </citation>
    <scope>NUCLEOTIDE SEQUENCE [LARGE SCALE GENOMIC DNA]</scope>
    <source>
        <strain evidence="17">ATCC MYA-3404 / T1</strain>
    </source>
</reference>
<keyword evidence="9" id="KW-0539">Nucleus</keyword>
<evidence type="ECO:0000313" key="17">
    <source>
        <dbReference type="Proteomes" id="UP000002037"/>
    </source>
</evidence>
<gene>
    <name evidence="16" type="ORF">CTRG_05381</name>
</gene>
<protein>
    <submittedName>
        <fullName evidence="16">Uncharacterized protein</fullName>
    </submittedName>
</protein>
<feature type="coiled-coil region" evidence="12">
    <location>
        <begin position="173"/>
        <end position="272"/>
    </location>
</feature>
<evidence type="ECO:0000259" key="15">
    <source>
        <dbReference type="Pfam" id="PF18595"/>
    </source>
</evidence>
<dbReference type="Proteomes" id="UP000002037">
    <property type="component" value="Unassembled WGS sequence"/>
</dbReference>
<evidence type="ECO:0000256" key="12">
    <source>
        <dbReference type="SAM" id="Coils"/>
    </source>
</evidence>
<keyword evidence="5" id="KW-0132">Cell division</keyword>
<dbReference type="GO" id="GO:0051301">
    <property type="term" value="P:cell division"/>
    <property type="evidence" value="ECO:0007669"/>
    <property type="project" value="UniProtKB-KW"/>
</dbReference>
<keyword evidence="4" id="KW-0158">Chromosome</keyword>
<keyword evidence="11" id="KW-0137">Centromere</keyword>
<dbReference type="EMBL" id="GG692402">
    <property type="protein sequence ID" value="EER30929.1"/>
    <property type="molecule type" value="Genomic_DNA"/>
</dbReference>
<feature type="region of interest" description="Disordered" evidence="13">
    <location>
        <begin position="89"/>
        <end position="117"/>
    </location>
</feature>
<dbReference type="InterPro" id="IPR005549">
    <property type="entry name" value="Kinetochore_Nuf2_N"/>
</dbReference>
<dbReference type="GO" id="GO:0051383">
    <property type="term" value="P:kinetochore organization"/>
    <property type="evidence" value="ECO:0007669"/>
    <property type="project" value="TreeGrafter"/>
</dbReference>
<dbReference type="AlphaFoldDB" id="C5MH27"/>
<feature type="domain" description="Kinetochore protein Nuf2 N-terminal" evidence="14">
    <location>
        <begin position="21"/>
        <end position="191"/>
    </location>
</feature>
<dbReference type="KEGG" id="ctp:CTRG_05381"/>
<evidence type="ECO:0000256" key="6">
    <source>
        <dbReference type="ARBA" id="ARBA00022776"/>
    </source>
</evidence>
<evidence type="ECO:0000256" key="11">
    <source>
        <dbReference type="ARBA" id="ARBA00023328"/>
    </source>
</evidence>
<comment type="subcellular location">
    <subcellularLocation>
        <location evidence="2">Chromosome</location>
        <location evidence="2">Centromere</location>
        <location evidence="2">Kinetochore</location>
    </subcellularLocation>
    <subcellularLocation>
        <location evidence="1">Nucleus</location>
    </subcellularLocation>
</comment>
<evidence type="ECO:0000256" key="5">
    <source>
        <dbReference type="ARBA" id="ARBA00022618"/>
    </source>
</evidence>
<evidence type="ECO:0000256" key="2">
    <source>
        <dbReference type="ARBA" id="ARBA00004629"/>
    </source>
</evidence>
<dbReference type="GO" id="GO:0051315">
    <property type="term" value="P:attachment of mitotic spindle microtubules to kinetochore"/>
    <property type="evidence" value="ECO:0007669"/>
    <property type="project" value="TreeGrafter"/>
</dbReference>
<comment type="similarity">
    <text evidence="3">Belongs to the NUF2 family.</text>
</comment>
<dbReference type="Pfam" id="PF18595">
    <property type="entry name" value="Nuf2_DHR10-like"/>
    <property type="match status" value="1"/>
</dbReference>
<dbReference type="STRING" id="294747.C5MH27"/>
<dbReference type="InterPro" id="IPR041112">
    <property type="entry name" value="Nuf2_DHR10-like"/>
</dbReference>
<proteinExistence type="inferred from homology"/>
<evidence type="ECO:0000256" key="13">
    <source>
        <dbReference type="SAM" id="MobiDB-lite"/>
    </source>
</evidence>
<dbReference type="PANTHER" id="PTHR21650:SF2">
    <property type="entry name" value="KINETOCHORE PROTEIN NUF2"/>
    <property type="match status" value="1"/>
</dbReference>
<keyword evidence="17" id="KW-1185">Reference proteome</keyword>
<feature type="compositionally biased region" description="Low complexity" evidence="13">
    <location>
        <begin position="95"/>
        <end position="115"/>
    </location>
</feature>
<dbReference type="PANTHER" id="PTHR21650">
    <property type="entry name" value="MEMBRALIN/KINETOCHORE PROTEIN NUF2"/>
    <property type="match status" value="1"/>
</dbReference>
<evidence type="ECO:0000256" key="9">
    <source>
        <dbReference type="ARBA" id="ARBA00023242"/>
    </source>
</evidence>
<feature type="domain" description="Nuf2 DHR10-like" evidence="15">
    <location>
        <begin position="310"/>
        <end position="424"/>
    </location>
</feature>
<dbReference type="GeneID" id="8299705"/>
<organism evidence="16 17">
    <name type="scientific">Candida tropicalis (strain ATCC MYA-3404 / T1)</name>
    <name type="common">Yeast</name>
    <dbReference type="NCBI Taxonomy" id="294747"/>
    <lineage>
        <taxon>Eukaryota</taxon>
        <taxon>Fungi</taxon>
        <taxon>Dikarya</taxon>
        <taxon>Ascomycota</taxon>
        <taxon>Saccharomycotina</taxon>
        <taxon>Pichiomycetes</taxon>
        <taxon>Debaryomycetaceae</taxon>
        <taxon>Candida/Lodderomyces clade</taxon>
        <taxon>Candida</taxon>
    </lineage>
</organism>
<dbReference type="InterPro" id="IPR038275">
    <property type="entry name" value="Nuf2_N_sf"/>
</dbReference>
<name>C5MH27_CANTT</name>
<keyword evidence="10" id="KW-0131">Cell cycle</keyword>
<keyword evidence="8 12" id="KW-0175">Coiled coil</keyword>
<keyword evidence="7" id="KW-0995">Kinetochore</keyword>
<dbReference type="GO" id="GO:0031262">
    <property type="term" value="C:Ndc80 complex"/>
    <property type="evidence" value="ECO:0007669"/>
    <property type="project" value="InterPro"/>
</dbReference>